<protein>
    <recommendedName>
        <fullName evidence="3">Helix-turn-helix domain-containing protein</fullName>
    </recommendedName>
</protein>
<organism evidence="1 2">
    <name type="scientific">Acinetobacter kyonggiensis</name>
    <dbReference type="NCBI Taxonomy" id="595670"/>
    <lineage>
        <taxon>Bacteria</taxon>
        <taxon>Pseudomonadati</taxon>
        <taxon>Pseudomonadota</taxon>
        <taxon>Gammaproteobacteria</taxon>
        <taxon>Moraxellales</taxon>
        <taxon>Moraxellaceae</taxon>
        <taxon>Acinetobacter</taxon>
    </lineage>
</organism>
<reference evidence="2" key="1">
    <citation type="submission" date="2016-10" db="EMBL/GenBank/DDBJ databases">
        <authorList>
            <person name="Varghese N."/>
            <person name="Submissions S."/>
        </authorList>
    </citation>
    <scope>NUCLEOTIDE SEQUENCE [LARGE SCALE GENOMIC DNA]</scope>
    <source>
        <strain evidence="2">ANC 5109</strain>
    </source>
</reference>
<dbReference type="EMBL" id="FNPK01000016">
    <property type="protein sequence ID" value="SDY60009.1"/>
    <property type="molecule type" value="Genomic_DNA"/>
</dbReference>
<dbReference type="STRING" id="595670.SAMN05421643_11627"/>
<keyword evidence="2" id="KW-1185">Reference proteome</keyword>
<proteinExistence type="predicted"/>
<dbReference type="RefSeq" id="WP_092691202.1">
    <property type="nucleotide sequence ID" value="NZ_FNPK01000016.1"/>
</dbReference>
<dbReference type="AlphaFoldDB" id="A0A1H3L724"/>
<name>A0A1H3L724_9GAMM</name>
<evidence type="ECO:0008006" key="3">
    <source>
        <dbReference type="Google" id="ProtNLM"/>
    </source>
</evidence>
<gene>
    <name evidence="1" type="ORF">SAMN05421643_11627</name>
</gene>
<evidence type="ECO:0000313" key="2">
    <source>
        <dbReference type="Proteomes" id="UP000199035"/>
    </source>
</evidence>
<dbReference type="Proteomes" id="UP000199035">
    <property type="component" value="Unassembled WGS sequence"/>
</dbReference>
<evidence type="ECO:0000313" key="1">
    <source>
        <dbReference type="EMBL" id="SDY60009.1"/>
    </source>
</evidence>
<accession>A0A1H3L724</accession>
<sequence>MSSSNTSELKSFLTGLSAQDKDAFAKRCSTTVGYLNQIMYGNSKCSASLAIKIDKESNSLVSCDLLCPDADFNYIRHQALSA</sequence>